<feature type="transmembrane region" description="Helical" evidence="1">
    <location>
        <begin position="285"/>
        <end position="307"/>
    </location>
</feature>
<gene>
    <name evidence="2" type="ORF">BKA59DRAFT_529783</name>
</gene>
<feature type="transmembrane region" description="Helical" evidence="1">
    <location>
        <begin position="9"/>
        <end position="28"/>
    </location>
</feature>
<feature type="transmembrane region" description="Helical" evidence="1">
    <location>
        <begin position="104"/>
        <end position="127"/>
    </location>
</feature>
<evidence type="ECO:0000256" key="1">
    <source>
        <dbReference type="SAM" id="Phobius"/>
    </source>
</evidence>
<evidence type="ECO:0000313" key="2">
    <source>
        <dbReference type="EMBL" id="KAH7242072.1"/>
    </source>
</evidence>
<feature type="transmembrane region" description="Helical" evidence="1">
    <location>
        <begin position="455"/>
        <end position="480"/>
    </location>
</feature>
<dbReference type="OrthoDB" id="5392263at2759"/>
<proteinExistence type="predicted"/>
<organism evidence="2 3">
    <name type="scientific">Fusarium tricinctum</name>
    <dbReference type="NCBI Taxonomy" id="61284"/>
    <lineage>
        <taxon>Eukaryota</taxon>
        <taxon>Fungi</taxon>
        <taxon>Dikarya</taxon>
        <taxon>Ascomycota</taxon>
        <taxon>Pezizomycotina</taxon>
        <taxon>Sordariomycetes</taxon>
        <taxon>Hypocreomycetidae</taxon>
        <taxon>Hypocreales</taxon>
        <taxon>Nectriaceae</taxon>
        <taxon>Fusarium</taxon>
        <taxon>Fusarium tricinctum species complex</taxon>
    </lineage>
</organism>
<sequence length="607" mass="69574">MLSQCRQPLYCCLLTVTLFSIGAIGQHLDKFDRCKIRLEGIMNGTENFGGINNVTATQFLYTGPVRGMKSEYARTSRNNFTTLKTQGCRVICENPIDWYWTADISLTLGIISNWILPIIALLSALPYDSLHKRNPRAPWSEGKLCRTVSALLNWLGSPQTALTATLFNIHQIRKCFHETLPSGRGISGNHALQPLKKDAYYVLCCIGQFKLLGLDDPDRRFLETLIYGLFNLMCNIINGEGIHTNYVELQDMENQHTPEQRATRWTKELLQQMAFELRILRRRGVYPTFLSIIIFFIAFAVSLALAFADIGDRTTAHSLAFGILISWFPILILFSVLDRNPVSADRSRKLISRWMWNVEAVREWVNSPSPPEHPRWWSQRREELSWNQGYANQTSFDRYISNFVGQGREIGYNRLPYAVLTSVYDSYGDSRRMRSLETSVDNSSRCLNCRLPGSWWVLSLISLALVWLEIGMAFMISYQIPTVGLGCRSGSYLVYGCLSTLPWLIHLLPWLGSPETRKAFSGVLKNCWCRGGLSGYIDFENPLFYRNKEHFDVAKYWWGAAIVGALPIFGSYLAAWFLYMKLKPLWQASEQSNPQVRDMEVDMQWLI</sequence>
<protein>
    <submittedName>
        <fullName evidence="2">Uncharacterized protein</fullName>
    </submittedName>
</protein>
<evidence type="ECO:0000313" key="3">
    <source>
        <dbReference type="Proteomes" id="UP000813427"/>
    </source>
</evidence>
<keyword evidence="3" id="KW-1185">Reference proteome</keyword>
<feature type="transmembrane region" description="Helical" evidence="1">
    <location>
        <begin position="319"/>
        <end position="337"/>
    </location>
</feature>
<dbReference type="EMBL" id="JAGPXF010000005">
    <property type="protein sequence ID" value="KAH7242072.1"/>
    <property type="molecule type" value="Genomic_DNA"/>
</dbReference>
<keyword evidence="1" id="KW-0812">Transmembrane</keyword>
<name>A0A8K0WBE1_9HYPO</name>
<keyword evidence="1" id="KW-1133">Transmembrane helix</keyword>
<keyword evidence="1" id="KW-0472">Membrane</keyword>
<dbReference type="Proteomes" id="UP000813427">
    <property type="component" value="Unassembled WGS sequence"/>
</dbReference>
<accession>A0A8K0WBE1</accession>
<comment type="caution">
    <text evidence="2">The sequence shown here is derived from an EMBL/GenBank/DDBJ whole genome shotgun (WGS) entry which is preliminary data.</text>
</comment>
<feature type="transmembrane region" description="Helical" evidence="1">
    <location>
        <begin position="556"/>
        <end position="579"/>
    </location>
</feature>
<dbReference type="AlphaFoldDB" id="A0A8K0WBE1"/>
<reference evidence="2" key="1">
    <citation type="journal article" date="2021" name="Nat. Commun.">
        <title>Genetic determinants of endophytism in the Arabidopsis root mycobiome.</title>
        <authorList>
            <person name="Mesny F."/>
            <person name="Miyauchi S."/>
            <person name="Thiergart T."/>
            <person name="Pickel B."/>
            <person name="Atanasova L."/>
            <person name="Karlsson M."/>
            <person name="Huettel B."/>
            <person name="Barry K.W."/>
            <person name="Haridas S."/>
            <person name="Chen C."/>
            <person name="Bauer D."/>
            <person name="Andreopoulos W."/>
            <person name="Pangilinan J."/>
            <person name="LaButti K."/>
            <person name="Riley R."/>
            <person name="Lipzen A."/>
            <person name="Clum A."/>
            <person name="Drula E."/>
            <person name="Henrissat B."/>
            <person name="Kohler A."/>
            <person name="Grigoriev I.V."/>
            <person name="Martin F.M."/>
            <person name="Hacquard S."/>
        </authorList>
    </citation>
    <scope>NUCLEOTIDE SEQUENCE</scope>
    <source>
        <strain evidence="2">MPI-SDFR-AT-0068</strain>
    </source>
</reference>
<feature type="transmembrane region" description="Helical" evidence="1">
    <location>
        <begin position="492"/>
        <end position="511"/>
    </location>
</feature>